<keyword evidence="6" id="KW-1185">Reference proteome</keyword>
<feature type="region of interest" description="Disordered" evidence="1">
    <location>
        <begin position="1390"/>
        <end position="1419"/>
    </location>
</feature>
<dbReference type="RefSeq" id="WP_006122468.1">
    <property type="nucleotide sequence ID" value="NZ_AHIE01000050.1"/>
</dbReference>
<feature type="compositionally biased region" description="Polar residues" evidence="1">
    <location>
        <begin position="44"/>
        <end position="57"/>
    </location>
</feature>
<gene>
    <name evidence="4" type="ORF">CKS_5533</name>
    <name evidence="3" type="ORF">DSJ_22655</name>
</gene>
<feature type="region of interest" description="Disordered" evidence="1">
    <location>
        <begin position="852"/>
        <end position="888"/>
    </location>
</feature>
<dbReference type="OrthoDB" id="6631822at2"/>
<dbReference type="PATRIC" id="fig|660596.6.peg.5445"/>
<protein>
    <recommendedName>
        <fullName evidence="2">Tox-PLDMTX domain-containing protein</fullName>
    </recommendedName>
</protein>
<dbReference type="Proteomes" id="UP000192380">
    <property type="component" value="Plasmid pDSJ04"/>
</dbReference>
<keyword evidence="3" id="KW-0614">Plasmid</keyword>
<dbReference type="Pfam" id="PF15645">
    <property type="entry name" value="Tox-PLDMTX"/>
    <property type="match status" value="1"/>
</dbReference>
<dbReference type="EMBL" id="AHIE01000050">
    <property type="protein sequence ID" value="EHT97636.1"/>
    <property type="molecule type" value="Genomic_DNA"/>
</dbReference>
<proteinExistence type="predicted"/>
<evidence type="ECO:0000313" key="3">
    <source>
        <dbReference type="EMBL" id="ARF52071.1"/>
    </source>
</evidence>
<sequence>MKLSKVVLNQSLFDALGSCKQKIPSETSVFLEALDKISEEDSHQQPQSSLENTSHLPTDNGGETDRRDRACLFSYLQQGVGLRQIIESEFKKKLPVFEEYRRQGYNLNGLDRDGLSQLEGMLHLSAPATPLPGWQNIMMAAKEFLRGMTQLALPPQTTPELQAALDQANNITANIRLALEALDAAGMVKERVAKADEVVNKQLYALAEEARKTLDADTVLTVSDEGYIRTQTELMGLLRSESNDHVTENVRFKKLTNSQLAEDRVIQIRLAAYLESTSDRLLKGARHSRKYVLRYQPQELQTPVSTDESVHIPIARAILSVAPALEEVAATLRKQAADILSAQEESPGDNKDLWEEVVAYLKNATKKMDTKKQMYVNVARSLTTTFQTAAWKVLSASGQLPVIRSAGVKRAVKDTGLLLLDELHQIKRRLKLLPAAAQELQEGVEQRQSLITPATTFSALPVLDSLLDAHLEPEAARWDVKIKQSEEKLEALLAPVTRFVKEKRGEEFWYVLSAELRKEKGDKGEWKGVKQFDEMMTGAISEFSSMAAEVEASALRLAGHRHAGGKDLIKKVQQWLCDLALLEKMTGKVMAKVTGESLDYYSRGGMLARGVAEWAEALKQDYLREMKPEDPEAAAVRFGQSLMSVVQEHSGSFGKKSDPEAEGFLRRLALELKHAEQNTTTYPPTPEEILAGSRGLQDDIKHWAQRKVVSGAISAAIMQGFRLVSSPVYMSGGMAWLVARGGLTIYMGIKDINRGVRVGQGPATREIKKFVKRKAAGQAFRLIMSSSPLGSWTIAAGMTSGRINLEKGYARTFVIESLSDLPEDLLWRGVYGAVSETLCAAVAQLKGAPGAEKDEEGLYSSMHDSEDNNKQKRRKRNVNVNQKSTGDQDISLHDEASMKIKMLISYPSFRSLSEDVKKATYLNAIRYKLFKIEQDSSLPAAIRHDAYLARIGAPLLVPIFINKAPVKNVFFLPDNPGGKCGMIISLDSSTEPYYINKPSELDCEIKAKLPLDAKYNLKLYLGDIYDYGDFSLNSYFGTGARYNIMKPTSIFDEIKNGSEYFGWEKFNYYAPKEMNLSSLADLLYKYSNENSYLEEGRYSESFFLKNAILGFKMPQPDVSVTPVKYELALTWENLSLEEYLKSIANPFSKLGGQVQLIISDIEGDSIQDTIVRVDDAEYIGKWIDVSIGTVVSFTPQGIVLTRLQQAADIGAEFAAGRKPNPLILTAFIMDCIPGEKIAANIGKFSRVAGESVGVIIRIKGKIINLAVLGETIKVAIETGEPLVIYQTLIQSGLSAKNAYEMAGRMSQKLKINKSIMESADLKSLDSFQNESSGYDTLGQGVTRNFKFGQKEMLGRINNNKIEVSVDGGKTWTSGSSVHLLAYRLQNAGGGNHLPENSNKQEEYLSHETTAEREQHIRVQPPQLVNARVYNGPVVYSRPEVKNIVPKTTERKAPAEIKSLADQVNPSSDEIINAEKPGPSGYRRDPQSLTSSEEKTHDIESLPYIEEKLKKELYYKLFSESNQRTIIIEYFNHPENRCYDATVEAFCVLRDAGYKPKVIGVLLLSNSPNKPNINHNVIYVEKGGEQMIVDITIRQFNERLNEEHVILKKDVWMKTFLGFDEVNRVNVFYKTYDNPNLANKEIGNIFSNTDYYDLAMLKNGDFSIINIKDSFLNKVSVDFQSKSSELNKIKNRIKELNPEKVRRDFIDGEKLRDDLSKDASLCNAVENKNHILSKIRAAKLNYDLLEKFNDLKSDVDNLHVLKESLGVLSASDVDIETLLSKNLRKKLSEMNSEPLLAALKSMPDKRGVYTTLSNNEYIKIGEDQFMPLYSYGNERFLGEGRKVKVFFDGQKWDKMNA</sequence>
<geneLocation type="plasmid" evidence="3 6">
    <name>pDSJ04</name>
</geneLocation>
<feature type="region of interest" description="Disordered" evidence="1">
    <location>
        <begin position="1445"/>
        <end position="1496"/>
    </location>
</feature>
<dbReference type="InterPro" id="IPR028907">
    <property type="entry name" value="Tox-PLDMTX_dom"/>
</dbReference>
<evidence type="ECO:0000256" key="1">
    <source>
        <dbReference type="SAM" id="MobiDB-lite"/>
    </source>
</evidence>
<organism evidence="4 5">
    <name type="scientific">Pantoea stewartii subsp. stewartii DC283</name>
    <dbReference type="NCBI Taxonomy" id="660596"/>
    <lineage>
        <taxon>Bacteria</taxon>
        <taxon>Pseudomonadati</taxon>
        <taxon>Pseudomonadota</taxon>
        <taxon>Gammaproteobacteria</taxon>
        <taxon>Enterobacterales</taxon>
        <taxon>Erwiniaceae</taxon>
        <taxon>Pantoea</taxon>
    </lineage>
</organism>
<accession>H3RLU9</accession>
<evidence type="ECO:0000313" key="6">
    <source>
        <dbReference type="Proteomes" id="UP000192380"/>
    </source>
</evidence>
<dbReference type="CDD" id="cd20749">
    <property type="entry name" value="nigritoxin_M"/>
    <property type="match status" value="1"/>
</dbReference>
<dbReference type="Proteomes" id="UP000005050">
    <property type="component" value="Unassembled WGS sequence"/>
</dbReference>
<evidence type="ECO:0000313" key="4">
    <source>
        <dbReference type="EMBL" id="EHT97636.1"/>
    </source>
</evidence>
<name>H3RLU9_PANSE</name>
<dbReference type="EMBL" id="CP017585">
    <property type="protein sequence ID" value="ARF52071.1"/>
    <property type="molecule type" value="Genomic_DNA"/>
</dbReference>
<reference evidence="4 5" key="1">
    <citation type="journal article" date="2012" name="Mol. Microbiol.">
        <title>The genetic and structural basis of two distinct terminal side branch residues in stewartan and amylovoran exopolysaccharides and their potential role in host adaptation.</title>
        <authorList>
            <person name="Wang X."/>
            <person name="Yang F."/>
            <person name="von Bodman S.B."/>
        </authorList>
    </citation>
    <scope>NUCLEOTIDE SEQUENCE [LARGE SCALE GENOMIC DNA]</scope>
    <source>
        <strain evidence="4 5">DC283</strain>
    </source>
</reference>
<evidence type="ECO:0000259" key="2">
    <source>
        <dbReference type="Pfam" id="PF15645"/>
    </source>
</evidence>
<feature type="domain" description="Tox-PLDMTX" evidence="2">
    <location>
        <begin position="1533"/>
        <end position="1638"/>
    </location>
</feature>
<feature type="compositionally biased region" description="Basic and acidic residues" evidence="1">
    <location>
        <begin position="1481"/>
        <end position="1496"/>
    </location>
</feature>
<evidence type="ECO:0000313" key="5">
    <source>
        <dbReference type="Proteomes" id="UP000005050"/>
    </source>
</evidence>
<feature type="compositionally biased region" description="Basic and acidic residues" evidence="1">
    <location>
        <begin position="1398"/>
        <end position="1416"/>
    </location>
</feature>
<feature type="region of interest" description="Disordered" evidence="1">
    <location>
        <begin position="38"/>
        <end position="64"/>
    </location>
</feature>
<dbReference type="KEGG" id="pstw:DSJ_22655"/>
<reference evidence="4" key="2">
    <citation type="submission" date="2012-01" db="EMBL/GenBank/DDBJ databases">
        <authorList>
            <person name="Biehl B.S."/>
            <person name="Ding Y."/>
            <person name="Dugan-Rocha S.P."/>
            <person name="Gibbs R.A."/>
            <person name="Glasner J.D."/>
            <person name="Kovar C."/>
            <person name="Muzny D.M."/>
            <person name="Neeno-Eckwall E.C."/>
            <person name="Perna N.T."/>
            <person name="Qin X."/>
            <person name="von Bodman S.B."/>
            <person name="Weinstock G.M."/>
        </authorList>
    </citation>
    <scope>NUCLEOTIDE SEQUENCE</scope>
    <source>
        <strain evidence="4">DC283</strain>
    </source>
</reference>
<reference evidence="3 6" key="3">
    <citation type="submission" date="2016-10" db="EMBL/GenBank/DDBJ databases">
        <title>Complete Genome Assembly of Pantoea stewartii subsp. stewartii DC283, a Corn Pathogen.</title>
        <authorList>
            <person name="Duong D.A."/>
            <person name="Stevens A.M."/>
            <person name="Jensen R.V."/>
        </authorList>
    </citation>
    <scope>NUCLEOTIDE SEQUENCE [LARGE SCALE GENOMIC DNA]</scope>
    <source>
        <strain evidence="3 6">DC283</strain>
        <plasmid evidence="3 6">pDSJ04</plasmid>
    </source>
</reference>
<dbReference type="Gene3D" id="3.10.670.10">
    <property type="entry name" value="Secreted effector protein ssei"/>
    <property type="match status" value="1"/>
</dbReference>